<dbReference type="AlphaFoldDB" id="A0A256G9V9"/>
<comment type="caution">
    <text evidence="1">The sequence shown here is derived from an EMBL/GenBank/DDBJ whole genome shotgun (WGS) entry which is preliminary data.</text>
</comment>
<evidence type="ECO:0000313" key="1">
    <source>
        <dbReference type="EMBL" id="OYR23915.1"/>
    </source>
</evidence>
<name>A0A256G9V9_9HYPH</name>
<accession>A0A256G9V9</accession>
<gene>
    <name evidence="1" type="ORF">CEV34_3248</name>
</gene>
<dbReference type="EMBL" id="NNRM01000037">
    <property type="protein sequence ID" value="OYR23915.1"/>
    <property type="molecule type" value="Genomic_DNA"/>
</dbReference>
<dbReference type="Proteomes" id="UP000216188">
    <property type="component" value="Unassembled WGS sequence"/>
</dbReference>
<organism evidence="1 2">
    <name type="scientific">Brucella pseudogrignonensis</name>
    <dbReference type="NCBI Taxonomy" id="419475"/>
    <lineage>
        <taxon>Bacteria</taxon>
        <taxon>Pseudomonadati</taxon>
        <taxon>Pseudomonadota</taxon>
        <taxon>Alphaproteobacteria</taxon>
        <taxon>Hyphomicrobiales</taxon>
        <taxon>Brucellaceae</taxon>
        <taxon>Brucella/Ochrobactrum group</taxon>
        <taxon>Brucella</taxon>
    </lineage>
</organism>
<reference evidence="1 2" key="1">
    <citation type="submission" date="2017-07" db="EMBL/GenBank/DDBJ databases">
        <title>Phylogenetic study on the rhizospheric bacterium Ochrobactrum sp. A44.</title>
        <authorList>
            <person name="Krzyzanowska D.M."/>
            <person name="Ossowicki A."/>
            <person name="Rajewska M."/>
            <person name="Maciag T."/>
            <person name="Kaczynski Z."/>
            <person name="Czerwicka M."/>
            <person name="Jafra S."/>
        </authorList>
    </citation>
    <scope>NUCLEOTIDE SEQUENCE [LARGE SCALE GENOMIC DNA]</scope>
    <source>
        <strain evidence="1 2">CCUG 30717</strain>
    </source>
</reference>
<protein>
    <submittedName>
        <fullName evidence="1">Uncharacterized protein</fullName>
    </submittedName>
</protein>
<proteinExistence type="predicted"/>
<evidence type="ECO:0000313" key="2">
    <source>
        <dbReference type="Proteomes" id="UP000216188"/>
    </source>
</evidence>
<keyword evidence="2" id="KW-1185">Reference proteome</keyword>
<sequence>MPDPDDIWRISPQSIAQDLWQSGGGSGMIGDFCVMLERSDFRSTHKKSR</sequence>